<organism evidence="3 4">
    <name type="scientific">Orbilia ellipsospora</name>
    <dbReference type="NCBI Taxonomy" id="2528407"/>
    <lineage>
        <taxon>Eukaryota</taxon>
        <taxon>Fungi</taxon>
        <taxon>Dikarya</taxon>
        <taxon>Ascomycota</taxon>
        <taxon>Pezizomycotina</taxon>
        <taxon>Orbiliomycetes</taxon>
        <taxon>Orbiliales</taxon>
        <taxon>Orbiliaceae</taxon>
        <taxon>Orbilia</taxon>
    </lineage>
</organism>
<dbReference type="Proteomes" id="UP001365542">
    <property type="component" value="Unassembled WGS sequence"/>
</dbReference>
<feature type="region of interest" description="Disordered" evidence="1">
    <location>
        <begin position="54"/>
        <end position="73"/>
    </location>
</feature>
<sequence length="560" mass="63607">MAIPATTIDQPGPLIQWPQYEKRNPLASASSTTPSSAFVASELEPPTENIVKCQVPSSSVGSSLPSMSTSDDIKCKRTVQTSPIPTPNIHDTRQMDEPNKNIRSIKGVFSKMTSKVLSITKSYTFSASDLDKSNSKDGQKYLSSVSAQPGQSVPQCNRGKTRTPGLRRSWLFDKKMMPVLPLENLPKARPSTAALFFRLPVELQLEIVTKLIYSDIICLRKTSRAFNSLIVTNEHEIARRQIENFIEKRYVILYPPNSPTKPSFAYLSKLATKSIVASELSRALVSQLYEEFQDKYFESHASEAKPLILRYMSERLRFSIMIIQHFLEQFAERKLRHDRHNGYASRADDIQLQEAIMEKYYTTEQLVEASDFYRLTLYLLWQNVAISGGHDRVKRIWAIMTDSMPAVQDLTKFMVVGGVPEIRNIYRKPKSSARRKAMARYSTCYKNEQARNKLGATRLPRVYRPPENIKRYAKLAISPNIFHLWIHPAQNVLFRNDVIEGLNQFRCIDDIVGLLLDGWEEWAYGAAPNGDFEGDSDVEDEDEDEISVTPAPTPTFQGST</sequence>
<evidence type="ECO:0000313" key="3">
    <source>
        <dbReference type="EMBL" id="KAK6537959.1"/>
    </source>
</evidence>
<gene>
    <name evidence="3" type="ORF">TWF694_010854</name>
</gene>
<dbReference type="InterPro" id="IPR001810">
    <property type="entry name" value="F-box_dom"/>
</dbReference>
<evidence type="ECO:0000256" key="1">
    <source>
        <dbReference type="SAM" id="MobiDB-lite"/>
    </source>
</evidence>
<evidence type="ECO:0000313" key="4">
    <source>
        <dbReference type="Proteomes" id="UP001365542"/>
    </source>
</evidence>
<dbReference type="EMBL" id="JAVHJO010000008">
    <property type="protein sequence ID" value="KAK6537959.1"/>
    <property type="molecule type" value="Genomic_DNA"/>
</dbReference>
<feature type="region of interest" description="Disordered" evidence="1">
    <location>
        <begin position="527"/>
        <end position="560"/>
    </location>
</feature>
<accession>A0AAV9X9V2</accession>
<dbReference type="CDD" id="cd09917">
    <property type="entry name" value="F-box_SF"/>
    <property type="match status" value="1"/>
</dbReference>
<keyword evidence="4" id="KW-1185">Reference proteome</keyword>
<name>A0AAV9X9V2_9PEZI</name>
<feature type="domain" description="F-box" evidence="2">
    <location>
        <begin position="193"/>
        <end position="241"/>
    </location>
</feature>
<dbReference type="PROSITE" id="PS50181">
    <property type="entry name" value="FBOX"/>
    <property type="match status" value="1"/>
</dbReference>
<comment type="caution">
    <text evidence="3">The sequence shown here is derived from an EMBL/GenBank/DDBJ whole genome shotgun (WGS) entry which is preliminary data.</text>
</comment>
<dbReference type="AlphaFoldDB" id="A0AAV9X9V2"/>
<feature type="compositionally biased region" description="Basic and acidic residues" evidence="1">
    <location>
        <begin position="130"/>
        <end position="139"/>
    </location>
</feature>
<feature type="compositionally biased region" description="Low complexity" evidence="1">
    <location>
        <begin position="57"/>
        <end position="70"/>
    </location>
</feature>
<evidence type="ECO:0000259" key="2">
    <source>
        <dbReference type="PROSITE" id="PS50181"/>
    </source>
</evidence>
<protein>
    <recommendedName>
        <fullName evidence="2">F-box domain-containing protein</fullName>
    </recommendedName>
</protein>
<feature type="compositionally biased region" description="Polar residues" evidence="1">
    <location>
        <begin position="141"/>
        <end position="155"/>
    </location>
</feature>
<feature type="compositionally biased region" description="Acidic residues" evidence="1">
    <location>
        <begin position="532"/>
        <end position="546"/>
    </location>
</feature>
<reference evidence="3 4" key="1">
    <citation type="submission" date="2019-10" db="EMBL/GenBank/DDBJ databases">
        <authorList>
            <person name="Palmer J.M."/>
        </authorList>
    </citation>
    <scope>NUCLEOTIDE SEQUENCE [LARGE SCALE GENOMIC DNA]</scope>
    <source>
        <strain evidence="3 4">TWF694</strain>
    </source>
</reference>
<proteinExistence type="predicted"/>
<dbReference type="Pfam" id="PF00646">
    <property type="entry name" value="F-box"/>
    <property type="match status" value="1"/>
</dbReference>
<feature type="region of interest" description="Disordered" evidence="1">
    <location>
        <begin position="130"/>
        <end position="164"/>
    </location>
</feature>